<feature type="domain" description="ORC1/DEAH AAA+ ATPase" evidence="1">
    <location>
        <begin position="60"/>
        <end position="175"/>
    </location>
</feature>
<organism evidence="2">
    <name type="scientific">Chromera velia CCMP2878</name>
    <dbReference type="NCBI Taxonomy" id="1169474"/>
    <lineage>
        <taxon>Eukaryota</taxon>
        <taxon>Sar</taxon>
        <taxon>Alveolata</taxon>
        <taxon>Colpodellida</taxon>
        <taxon>Chromeraceae</taxon>
        <taxon>Chromera</taxon>
    </lineage>
</organism>
<dbReference type="EMBL" id="CDMZ01001711">
    <property type="protein sequence ID" value="CEM36511.1"/>
    <property type="molecule type" value="Genomic_DNA"/>
</dbReference>
<accession>A0A0G4GZP1</accession>
<dbReference type="InterPro" id="IPR049945">
    <property type="entry name" value="AAA_22"/>
</dbReference>
<dbReference type="Pfam" id="PF13401">
    <property type="entry name" value="AAA_22"/>
    <property type="match status" value="1"/>
</dbReference>
<reference evidence="2" key="1">
    <citation type="submission" date="2014-11" db="EMBL/GenBank/DDBJ databases">
        <authorList>
            <person name="Otto D Thomas"/>
            <person name="Naeem Raeece"/>
        </authorList>
    </citation>
    <scope>NUCLEOTIDE SEQUENCE</scope>
</reference>
<dbReference type="Gene3D" id="3.40.50.300">
    <property type="entry name" value="P-loop containing nucleotide triphosphate hydrolases"/>
    <property type="match status" value="1"/>
</dbReference>
<dbReference type="SUPFAM" id="SSF52540">
    <property type="entry name" value="P-loop containing nucleoside triphosphate hydrolases"/>
    <property type="match status" value="1"/>
</dbReference>
<dbReference type="GO" id="GO:0016887">
    <property type="term" value="F:ATP hydrolysis activity"/>
    <property type="evidence" value="ECO:0007669"/>
    <property type="project" value="InterPro"/>
</dbReference>
<sequence length="488" mass="54888">MIPSDQLPAPQARADHELVALDKFYENAIKAVKDQLKLHRTPANEEQRIPPLLLSRFARGGKTTALKKLAEKLHGEGILPILISFNGQDGGFSPRDGEDDKSALLRQISRQLLVNEPRDEAICTEQQLEDYFQGAGKPVVLLVDELNKLRSMLEHKAVRFLREVFQNKKDRAVVFTTHRPFLLSSNADSSARGPTDSAESSICIPNVLNLPDATLTELRRMSDATRALTRAQAVQHMMCPALIYSAFVDPDGRGVRKLPRSLQLPLRGPRLAAFCREFITGGEELHDQNVLYREYTAVTDFSAALGKRAERRVRWPLAFLKDLFDTPDWKKDDLAARSLSSVEKMDTEHDGKVWELVVLQAFQVQCLRAREMGCGIAELGDMENDLSTGENVRFLRVPDEREKLADSLKHVDEEVQQWPDNKKKSVVIVSFASARHEAVDGLLLRYGADGVRWRTIGWQCKAGEERPKEGKEKLQELNRGLWLPGAGA</sequence>
<protein>
    <recommendedName>
        <fullName evidence="1">ORC1/DEAH AAA+ ATPase domain-containing protein</fullName>
    </recommendedName>
</protein>
<dbReference type="InterPro" id="IPR027417">
    <property type="entry name" value="P-loop_NTPase"/>
</dbReference>
<evidence type="ECO:0000259" key="1">
    <source>
        <dbReference type="Pfam" id="PF13401"/>
    </source>
</evidence>
<proteinExistence type="predicted"/>
<dbReference type="PhylomeDB" id="A0A0G4GZP1"/>
<evidence type="ECO:0000313" key="2">
    <source>
        <dbReference type="EMBL" id="CEM36511.1"/>
    </source>
</evidence>
<gene>
    <name evidence="2" type="ORF">Cvel_24017</name>
</gene>
<name>A0A0G4GZP1_9ALVE</name>
<dbReference type="AlphaFoldDB" id="A0A0G4GZP1"/>
<dbReference type="VEuPathDB" id="CryptoDB:Cvel_24017"/>